<dbReference type="InterPro" id="IPR008254">
    <property type="entry name" value="Flavodoxin/NO_synth"/>
</dbReference>
<feature type="compositionally biased region" description="Polar residues" evidence="2">
    <location>
        <begin position="246"/>
        <end position="259"/>
    </location>
</feature>
<feature type="compositionally biased region" description="Low complexity" evidence="2">
    <location>
        <begin position="225"/>
        <end position="245"/>
    </location>
</feature>
<dbReference type="Proteomes" id="UP001473302">
    <property type="component" value="Unassembled WGS sequence"/>
</dbReference>
<feature type="region of interest" description="Disordered" evidence="2">
    <location>
        <begin position="292"/>
        <end position="330"/>
    </location>
</feature>
<feature type="region of interest" description="Disordered" evidence="2">
    <location>
        <begin position="209"/>
        <end position="266"/>
    </location>
</feature>
<evidence type="ECO:0000256" key="1">
    <source>
        <dbReference type="ARBA" id="ARBA00006961"/>
    </source>
</evidence>
<dbReference type="PANTHER" id="PTHR30546">
    <property type="entry name" value="FLAVODOXIN-RELATED PROTEIN WRBA-RELATED"/>
    <property type="match status" value="1"/>
</dbReference>
<evidence type="ECO:0000259" key="3">
    <source>
        <dbReference type="PROSITE" id="PS50902"/>
    </source>
</evidence>
<reference evidence="4 5" key="1">
    <citation type="submission" date="2024-04" db="EMBL/GenBank/DDBJ databases">
        <title>genome sequences of Mucor flavus KT1a and Helicostylum pulchrum KT1b strains isolated from the surface of a dry-aged beef.</title>
        <authorList>
            <person name="Toyotome T."/>
            <person name="Hosono M."/>
            <person name="Torimaru M."/>
            <person name="Fukuda K."/>
            <person name="Mikami N."/>
        </authorList>
    </citation>
    <scope>NUCLEOTIDE SEQUENCE [LARGE SCALE GENOMIC DNA]</scope>
    <source>
        <strain evidence="4 5">KT1a</strain>
    </source>
</reference>
<proteinExistence type="inferred from homology"/>
<dbReference type="PANTHER" id="PTHR30546:SF23">
    <property type="entry name" value="FLAVOPROTEIN-LIKE PROTEIN YCP4-RELATED"/>
    <property type="match status" value="1"/>
</dbReference>
<feature type="compositionally biased region" description="Polar residues" evidence="2">
    <location>
        <begin position="298"/>
        <end position="330"/>
    </location>
</feature>
<keyword evidence="5" id="KW-1185">Reference proteome</keyword>
<dbReference type="SUPFAM" id="SSF52218">
    <property type="entry name" value="Flavoproteins"/>
    <property type="match status" value="1"/>
</dbReference>
<evidence type="ECO:0000313" key="4">
    <source>
        <dbReference type="EMBL" id="GAA5813464.1"/>
    </source>
</evidence>
<accession>A0ABP9Z2Y2</accession>
<comment type="caution">
    <text evidence="4">The sequence shown here is derived from an EMBL/GenBank/DDBJ whole genome shotgun (WGS) entry which is preliminary data.</text>
</comment>
<dbReference type="InterPro" id="IPR010089">
    <property type="entry name" value="Flavoprotein_WrbA-like"/>
</dbReference>
<sequence length="521" mass="51996">MTKPVVYIVIYSLYHHVYKLSLTIKETLESNGVDVKLFQVQETLSDEILQKMQAPPKPDLPIMTIDRLSEPDAIMFGLPTRFGTMPAQMKALLDASGALWAKGALAGKFAATFFSTASQNGGQETTALTAVTYFAHHGMLYVPAGYANKAVETVDEVFGGSAYGCGTISDGDGSRQPTALELSLARTQAENFATIVSTFVKGRDADISTTTSATSSDYNQGSTTVNDPASNSNNPNVVSAVQNNNGDTLNSNAINTNSQGGVGSGGGSNVGAGVAGAAAGAVGATGIASAIGSRGKDGSNTMNESVPTANSNVDSGIRNATTLNQPTTAANGLDARASDINEIHPADANTSRVPGAAASTVPSAETVTTSDDIAPASTGAPKSAGLAPASADTVFPSTGAVPSSTGTAPTSTGTVPTSTGTAPTSTGTAPTSTGNAPTSTATAPTSVDTAAKAASATTATAATGAATTAATGATGTTGAIATDTNAVNAANATSTNPVKESIAKPTNKVDKTKKKKKWFCC</sequence>
<name>A0ABP9Z2Y2_9FUNG</name>
<organism evidence="4 5">
    <name type="scientific">Mucor flavus</name>
    <dbReference type="NCBI Taxonomy" id="439312"/>
    <lineage>
        <taxon>Eukaryota</taxon>
        <taxon>Fungi</taxon>
        <taxon>Fungi incertae sedis</taxon>
        <taxon>Mucoromycota</taxon>
        <taxon>Mucoromycotina</taxon>
        <taxon>Mucoromycetes</taxon>
        <taxon>Mucorales</taxon>
        <taxon>Mucorineae</taxon>
        <taxon>Mucoraceae</taxon>
        <taxon>Mucor</taxon>
    </lineage>
</organism>
<dbReference type="InterPro" id="IPR029039">
    <property type="entry name" value="Flavoprotein-like_sf"/>
</dbReference>
<evidence type="ECO:0000313" key="5">
    <source>
        <dbReference type="Proteomes" id="UP001473302"/>
    </source>
</evidence>
<feature type="region of interest" description="Disordered" evidence="2">
    <location>
        <begin position="345"/>
        <end position="443"/>
    </location>
</feature>
<protein>
    <recommendedName>
        <fullName evidence="3">Flavodoxin-like domain-containing protein</fullName>
    </recommendedName>
</protein>
<gene>
    <name evidence="4" type="ORF">MFLAVUS_006942</name>
</gene>
<dbReference type="PROSITE" id="PS50902">
    <property type="entry name" value="FLAVODOXIN_LIKE"/>
    <property type="match status" value="1"/>
</dbReference>
<dbReference type="EMBL" id="BAABUK010000017">
    <property type="protein sequence ID" value="GAA5813464.1"/>
    <property type="molecule type" value="Genomic_DNA"/>
</dbReference>
<dbReference type="NCBIfam" id="NF002999">
    <property type="entry name" value="PRK03767.1"/>
    <property type="match status" value="1"/>
</dbReference>
<comment type="similarity">
    <text evidence="1">Belongs to the WrbA family.</text>
</comment>
<dbReference type="NCBIfam" id="TIGR01755">
    <property type="entry name" value="flav_wrbA"/>
    <property type="match status" value="1"/>
</dbReference>
<dbReference type="Gene3D" id="3.40.50.360">
    <property type="match status" value="1"/>
</dbReference>
<evidence type="ECO:0000256" key="2">
    <source>
        <dbReference type="SAM" id="MobiDB-lite"/>
    </source>
</evidence>
<dbReference type="InterPro" id="IPR005025">
    <property type="entry name" value="FMN_Rdtase-like_dom"/>
</dbReference>
<dbReference type="Pfam" id="PF03358">
    <property type="entry name" value="FMN_red"/>
    <property type="match status" value="1"/>
</dbReference>
<feature type="compositionally biased region" description="Polar residues" evidence="2">
    <location>
        <begin position="360"/>
        <end position="371"/>
    </location>
</feature>
<feature type="compositionally biased region" description="Low complexity" evidence="2">
    <location>
        <begin position="400"/>
        <end position="443"/>
    </location>
</feature>
<feature type="domain" description="Flavodoxin-like" evidence="3">
    <location>
        <begin position="6"/>
        <end position="192"/>
    </location>
</feature>